<evidence type="ECO:0000313" key="3">
    <source>
        <dbReference type="Proteomes" id="UP000591626"/>
    </source>
</evidence>
<feature type="transmembrane region" description="Helical" evidence="1">
    <location>
        <begin position="104"/>
        <end position="123"/>
    </location>
</feature>
<sequence>MNTTLLGFFRHQFVASPLKRLLWMVPLIAVMAFGPFVVDSALSAAFLPSMVTVLVLVALQQEETAYTAFGVPRSRAVKLAAFGVVPAVLCGVGVALAARPDWVGLLGALFAVVAGLLIGTRYVEATNDEDRRAVRGRIGRGGFIFEVIFKPQLLWAAGIAVAHSLLLYLAGVVSSEPLAQFLVSLPILVWATVYCSNGTGILGATSMTSFGVPRRRWLVLYWGAALASVALYMAVLLLVAPIGLRAILALGAAGLASAVLGAPLKVWRTDVGLIPAMFLFFAVKDTLLIDDPHPAQVAYALAIAGLMFLIGLVLQALFVFGVINPKQGFKDA</sequence>
<keyword evidence="1" id="KW-0812">Transmembrane</keyword>
<accession>A0AAP6XPE1</accession>
<feature type="transmembrane region" description="Helical" evidence="1">
    <location>
        <begin position="271"/>
        <end position="289"/>
    </location>
</feature>
<feature type="transmembrane region" description="Helical" evidence="1">
    <location>
        <begin position="217"/>
        <end position="240"/>
    </location>
</feature>
<reference evidence="2 3" key="1">
    <citation type="submission" date="2020-03" db="EMBL/GenBank/DDBJ databases">
        <title>Draft genome sequences of bacterial isolates from the female urobiome.</title>
        <authorList>
            <person name="Miller-Ensminger T."/>
            <person name="Wolfe A.J."/>
            <person name="Putonti C."/>
        </authorList>
    </citation>
    <scope>NUCLEOTIDE SEQUENCE [LARGE SCALE GENOMIC DNA]</scope>
    <source>
        <strain evidence="2 3">UMB8490</strain>
    </source>
</reference>
<dbReference type="Proteomes" id="UP000591626">
    <property type="component" value="Unassembled WGS sequence"/>
</dbReference>
<evidence type="ECO:0000256" key="1">
    <source>
        <dbReference type="SAM" id="Phobius"/>
    </source>
</evidence>
<feature type="transmembrane region" description="Helical" evidence="1">
    <location>
        <begin position="246"/>
        <end position="264"/>
    </location>
</feature>
<feature type="transmembrane region" description="Helical" evidence="1">
    <location>
        <begin position="301"/>
        <end position="323"/>
    </location>
</feature>
<organism evidence="2 3">
    <name type="scientific">Corynebacterium coyleae</name>
    <dbReference type="NCBI Taxonomy" id="53374"/>
    <lineage>
        <taxon>Bacteria</taxon>
        <taxon>Bacillati</taxon>
        <taxon>Actinomycetota</taxon>
        <taxon>Actinomycetes</taxon>
        <taxon>Mycobacteriales</taxon>
        <taxon>Corynebacteriaceae</taxon>
        <taxon>Corynebacterium</taxon>
    </lineage>
</organism>
<keyword evidence="1" id="KW-0472">Membrane</keyword>
<feature type="transmembrane region" description="Helical" evidence="1">
    <location>
        <begin position="181"/>
        <end position="205"/>
    </location>
</feature>
<name>A0AAP6XPE1_9CORY</name>
<dbReference type="RefSeq" id="WP_167617134.1">
    <property type="nucleotide sequence ID" value="NZ_JAAUVV010000021.1"/>
</dbReference>
<feature type="transmembrane region" description="Helical" evidence="1">
    <location>
        <begin position="44"/>
        <end position="59"/>
    </location>
</feature>
<dbReference type="AlphaFoldDB" id="A0AAP6XPE1"/>
<comment type="caution">
    <text evidence="2">The sequence shown here is derived from an EMBL/GenBank/DDBJ whole genome shotgun (WGS) entry which is preliminary data.</text>
</comment>
<protein>
    <submittedName>
        <fullName evidence="2">Uncharacterized protein</fullName>
    </submittedName>
</protein>
<feature type="transmembrane region" description="Helical" evidence="1">
    <location>
        <begin position="79"/>
        <end position="98"/>
    </location>
</feature>
<evidence type="ECO:0000313" key="2">
    <source>
        <dbReference type="EMBL" id="NJJ04597.1"/>
    </source>
</evidence>
<feature type="transmembrane region" description="Helical" evidence="1">
    <location>
        <begin position="143"/>
        <end position="169"/>
    </location>
</feature>
<gene>
    <name evidence="2" type="ORF">HC138_09600</name>
</gene>
<feature type="transmembrane region" description="Helical" evidence="1">
    <location>
        <begin position="21"/>
        <end position="38"/>
    </location>
</feature>
<keyword evidence="1" id="KW-1133">Transmembrane helix</keyword>
<proteinExistence type="predicted"/>
<dbReference type="EMBL" id="JAAUVV010000021">
    <property type="protein sequence ID" value="NJJ04597.1"/>
    <property type="molecule type" value="Genomic_DNA"/>
</dbReference>